<dbReference type="Proteomes" id="UP000236291">
    <property type="component" value="Unassembled WGS sequence"/>
</dbReference>
<keyword evidence="1" id="KW-0413">Isomerase</keyword>
<name>A0A2K3MQP6_TRIPR</name>
<gene>
    <name evidence="1" type="ORF">L195_g016307</name>
</gene>
<reference evidence="1 2" key="1">
    <citation type="journal article" date="2014" name="Am. J. Bot.">
        <title>Genome assembly and annotation for red clover (Trifolium pratense; Fabaceae).</title>
        <authorList>
            <person name="Istvanek J."/>
            <person name="Jaros M."/>
            <person name="Krenek A."/>
            <person name="Repkova J."/>
        </authorList>
    </citation>
    <scope>NUCLEOTIDE SEQUENCE [LARGE SCALE GENOMIC DNA]</scope>
    <source>
        <strain evidence="2">cv. Tatra</strain>
        <tissue evidence="1">Young leaves</tissue>
    </source>
</reference>
<evidence type="ECO:0000313" key="1">
    <source>
        <dbReference type="EMBL" id="PNX93158.1"/>
    </source>
</evidence>
<evidence type="ECO:0000313" key="2">
    <source>
        <dbReference type="Proteomes" id="UP000236291"/>
    </source>
</evidence>
<comment type="caution">
    <text evidence="1">The sequence shown here is derived from an EMBL/GenBank/DDBJ whole genome shotgun (WGS) entry which is preliminary data.</text>
</comment>
<protein>
    <submittedName>
        <fullName evidence="1">Phosphomannose isomerase</fullName>
    </submittedName>
</protein>
<dbReference type="AlphaFoldDB" id="A0A2K3MQP6"/>
<proteinExistence type="predicted"/>
<dbReference type="CDD" id="cd22744">
    <property type="entry name" value="OTU"/>
    <property type="match status" value="1"/>
</dbReference>
<organism evidence="1 2">
    <name type="scientific">Trifolium pratense</name>
    <name type="common">Red clover</name>
    <dbReference type="NCBI Taxonomy" id="57577"/>
    <lineage>
        <taxon>Eukaryota</taxon>
        <taxon>Viridiplantae</taxon>
        <taxon>Streptophyta</taxon>
        <taxon>Embryophyta</taxon>
        <taxon>Tracheophyta</taxon>
        <taxon>Spermatophyta</taxon>
        <taxon>Magnoliopsida</taxon>
        <taxon>eudicotyledons</taxon>
        <taxon>Gunneridae</taxon>
        <taxon>Pentapetalae</taxon>
        <taxon>rosids</taxon>
        <taxon>fabids</taxon>
        <taxon>Fabales</taxon>
        <taxon>Fabaceae</taxon>
        <taxon>Papilionoideae</taxon>
        <taxon>50 kb inversion clade</taxon>
        <taxon>NPAAA clade</taxon>
        <taxon>Hologalegina</taxon>
        <taxon>IRL clade</taxon>
        <taxon>Trifolieae</taxon>
        <taxon>Trifolium</taxon>
    </lineage>
</organism>
<accession>A0A2K3MQP6</accession>
<sequence length="339" mass="37806">MPSFMQRYIEAITNVKGDGNCGYRVIALDSRNNEHDFQLIKDDMLNELMLHEDDYLNIYGDEKRLTYITQALLPSKRKTRHGGVALIEKWFTFPDMGHTAASILNRVVVNLTKHGDCVTFFPLRGSTPEDPSSHIVCLGSIPGHYFYVKLKDGCPIPLMCPQWRKHCSPEAAAWESYILDRQTKFHELMKAEIGDNKTNIGVGSKFDDPPSCSLPVWRPKDVFASFKANLSSEPVFQNIKQRQKSAPFLLAGALSQPCTRPITLCRVAQRLTEKGGVFLPPTGSLPTWRAITVHLLAMLTASGVFSKIAILHARPTCGERGIMGFPGMTECLGVRKVGL</sequence>
<dbReference type="EMBL" id="ASHM01011248">
    <property type="protein sequence ID" value="PNX93158.1"/>
    <property type="molecule type" value="Genomic_DNA"/>
</dbReference>
<reference evidence="1 2" key="2">
    <citation type="journal article" date="2017" name="Front. Plant Sci.">
        <title>Gene Classification and Mining of Molecular Markers Useful in Red Clover (Trifolium pratense) Breeding.</title>
        <authorList>
            <person name="Istvanek J."/>
            <person name="Dluhosova J."/>
            <person name="Dluhos P."/>
            <person name="Patkova L."/>
            <person name="Nedelnik J."/>
            <person name="Repkova J."/>
        </authorList>
    </citation>
    <scope>NUCLEOTIDE SEQUENCE [LARGE SCALE GENOMIC DNA]</scope>
    <source>
        <strain evidence="2">cv. Tatra</strain>
        <tissue evidence="1">Young leaves</tissue>
    </source>
</reference>
<dbReference type="GO" id="GO:0016853">
    <property type="term" value="F:isomerase activity"/>
    <property type="evidence" value="ECO:0007669"/>
    <property type="project" value="UniProtKB-KW"/>
</dbReference>